<organism evidence="1">
    <name type="scientific">uncultured Sanguibacter sp</name>
    <dbReference type="NCBI Taxonomy" id="435288"/>
    <lineage>
        <taxon>Bacteria</taxon>
        <taxon>Bacillati</taxon>
        <taxon>Actinomycetota</taxon>
        <taxon>Actinomycetes</taxon>
        <taxon>Micrococcales</taxon>
        <taxon>Sanguibacteraceae</taxon>
        <taxon>Sanguibacter</taxon>
        <taxon>environmental samples</taxon>
    </lineage>
</organism>
<proteinExistence type="predicted"/>
<protein>
    <submittedName>
        <fullName evidence="1">CAZy families GH30|CBM13 protein</fullName>
    </submittedName>
</protein>
<name>A0A060BXJ5_9MICO</name>
<dbReference type="EMBL" id="KF120411">
    <property type="protein sequence ID" value="AIA87684.1"/>
    <property type="molecule type" value="Genomic_DNA"/>
</dbReference>
<dbReference type="Gene3D" id="2.60.40.1180">
    <property type="entry name" value="Golgi alpha-mannosidase II"/>
    <property type="match status" value="1"/>
</dbReference>
<accession>A0A060BXJ5</accession>
<evidence type="ECO:0000313" key="1">
    <source>
        <dbReference type="EMBL" id="AIA87684.1"/>
    </source>
</evidence>
<feature type="non-terminal residue" evidence="1">
    <location>
        <position position="1"/>
    </location>
</feature>
<reference evidence="1" key="1">
    <citation type="journal article" date="2013" name="Environ. Microbiol.">
        <title>Seasonally variable intestinal metagenomes of the red palm weevil (Rhynchophorus ferrugineus).</title>
        <authorList>
            <person name="Jia S."/>
            <person name="Zhang X."/>
            <person name="Zhang G."/>
            <person name="Yin A."/>
            <person name="Zhang S."/>
            <person name="Li F."/>
            <person name="Wang L."/>
            <person name="Zhao D."/>
            <person name="Yun Q."/>
            <person name="Tala"/>
            <person name="Wang J."/>
            <person name="Sun G."/>
            <person name="Baabdullah M."/>
            <person name="Yu X."/>
            <person name="Hu S."/>
            <person name="Al-Mssallem I.S."/>
            <person name="Yu J."/>
        </authorList>
    </citation>
    <scope>NUCLEOTIDE SEQUENCE</scope>
</reference>
<dbReference type="AlphaFoldDB" id="A0A060BXJ5"/>
<sequence>AQTVTIDLSGFGTIDAAATVTPYVTTEAESADDPTGNSLVEGSAVVVDPVAKTATLTVPAQSITTFVIDGVSGVSADAEQVADGGTYQLVGVQSGLALSAGDETATSIEALASTGEDAAAQAWTFTAVGDPADRTYVVTTGDGEVLAATSAGT</sequence>
<dbReference type="Gene3D" id="2.80.10.50">
    <property type="match status" value="1"/>
</dbReference>
<dbReference type="InterPro" id="IPR013780">
    <property type="entry name" value="Glyco_hydro_b"/>
</dbReference>
<feature type="non-terminal residue" evidence="1">
    <location>
        <position position="153"/>
    </location>
</feature>
<dbReference type="InterPro" id="IPR035992">
    <property type="entry name" value="Ricin_B-like_lectins"/>
</dbReference>
<dbReference type="SUPFAM" id="SSF50370">
    <property type="entry name" value="Ricin B-like lectins"/>
    <property type="match status" value="1"/>
</dbReference>
<dbReference type="CDD" id="cd00161">
    <property type="entry name" value="beta-trefoil_Ricin-like"/>
    <property type="match status" value="1"/>
</dbReference>